<dbReference type="EMBL" id="JAADJG010001302">
    <property type="protein sequence ID" value="KAF4418626.1"/>
    <property type="molecule type" value="Genomic_DNA"/>
</dbReference>
<reference evidence="3" key="1">
    <citation type="submission" date="2020-01" db="EMBL/GenBank/DDBJ databases">
        <title>Identification and distribution of gene clusters putatively required for synthesis of sphingolipid metabolism inhibitors in phylogenetically diverse species of the filamentous fungus Fusarium.</title>
        <authorList>
            <person name="Kim H.-S."/>
            <person name="Busman M."/>
            <person name="Brown D.W."/>
            <person name="Divon H."/>
            <person name="Uhlig S."/>
            <person name="Proctor R.H."/>
        </authorList>
    </citation>
    <scope>NUCLEOTIDE SEQUENCE</scope>
    <source>
        <strain evidence="3">NRRL 53441</strain>
    </source>
</reference>
<keyword evidence="3" id="KW-0418">Kinase</keyword>
<dbReference type="PANTHER" id="PTHR21310:SF58">
    <property type="entry name" value="AMINOGLYCOSIDE PHOSPHOTRANSFERASE DOMAIN-CONTAINING PROTEIN"/>
    <property type="match status" value="1"/>
</dbReference>
<dbReference type="Pfam" id="PF01636">
    <property type="entry name" value="APH"/>
    <property type="match status" value="1"/>
</dbReference>
<dbReference type="InterPro" id="IPR002575">
    <property type="entry name" value="Aminoglycoside_PTrfase"/>
</dbReference>
<keyword evidence="4" id="KW-1185">Reference proteome</keyword>
<dbReference type="AlphaFoldDB" id="A0A8H4JF94"/>
<comment type="caution">
    <text evidence="3">The sequence shown here is derived from an EMBL/GenBank/DDBJ whole genome shotgun (WGS) entry which is preliminary data.</text>
</comment>
<feature type="region of interest" description="Disordered" evidence="1">
    <location>
        <begin position="53"/>
        <end position="146"/>
    </location>
</feature>
<keyword evidence="3" id="KW-0808">Transferase</keyword>
<feature type="domain" description="Aminoglycoside phosphotransferase" evidence="2">
    <location>
        <begin position="230"/>
        <end position="381"/>
    </location>
</feature>
<feature type="compositionally biased region" description="Low complexity" evidence="1">
    <location>
        <begin position="79"/>
        <end position="90"/>
    </location>
</feature>
<dbReference type="Proteomes" id="UP000605986">
    <property type="component" value="Unassembled WGS sequence"/>
</dbReference>
<evidence type="ECO:0000256" key="1">
    <source>
        <dbReference type="SAM" id="MobiDB-lite"/>
    </source>
</evidence>
<dbReference type="InterPro" id="IPR011009">
    <property type="entry name" value="Kinase-like_dom_sf"/>
</dbReference>
<proteinExistence type="predicted"/>
<feature type="compositionally biased region" description="Basic and acidic residues" evidence="1">
    <location>
        <begin position="106"/>
        <end position="117"/>
    </location>
</feature>
<accession>A0A8H4JF94</accession>
<dbReference type="OrthoDB" id="4177236at2759"/>
<name>A0A8H4JF94_9HYPO</name>
<dbReference type="InterPro" id="IPR051678">
    <property type="entry name" value="AGP_Transferase"/>
</dbReference>
<sequence>MSLPGLDQSVPPTVHVETMNPARAQMLAEVAQEELTKPPPIVKTEEAAPLITGANLSALGDPSLRASRSSQKPDSSRVPSSSGTAAGPPSLRETKSSNLSVPTKRSISDMMKEANIKKEKKRRLNEAPNPGTRYTEVQSLGRAPTPDASTQYLTSLLRNRTLTICLQPVATKKAFGGGGRPKTYNFRISQAGLIQHEKLSMLGHTRAFPLSLHDQDISAGEGDIIRTVIGELLEDVWPRLEKREKYLYARQLRNLLHKMRTVSKAGPDVHLGSIDSGPYSLLQDKHPDHTYYAIRANPTQQQFMALLMSTLYNTVPKPVAQSLVRQFRTDYPSVLTHGALCPKNIVVSNNTISWILGWDCAGQYPVWWEYARFFEARTADTNSDWYNYAADIFEDEFPVELAAYQGLARCQQP</sequence>
<organism evidence="3 4">
    <name type="scientific">Fusarium austroafricanum</name>
    <dbReference type="NCBI Taxonomy" id="2364996"/>
    <lineage>
        <taxon>Eukaryota</taxon>
        <taxon>Fungi</taxon>
        <taxon>Dikarya</taxon>
        <taxon>Ascomycota</taxon>
        <taxon>Pezizomycotina</taxon>
        <taxon>Sordariomycetes</taxon>
        <taxon>Hypocreomycetidae</taxon>
        <taxon>Hypocreales</taxon>
        <taxon>Nectriaceae</taxon>
        <taxon>Fusarium</taxon>
        <taxon>Fusarium concolor species complex</taxon>
    </lineage>
</organism>
<feature type="compositionally biased region" description="Polar residues" evidence="1">
    <location>
        <begin position="96"/>
        <end position="105"/>
    </location>
</feature>
<dbReference type="SUPFAM" id="SSF56112">
    <property type="entry name" value="Protein kinase-like (PK-like)"/>
    <property type="match status" value="1"/>
</dbReference>
<evidence type="ECO:0000313" key="3">
    <source>
        <dbReference type="EMBL" id="KAF4418626.1"/>
    </source>
</evidence>
<evidence type="ECO:0000313" key="4">
    <source>
        <dbReference type="Proteomes" id="UP000605986"/>
    </source>
</evidence>
<dbReference type="GO" id="GO:0016301">
    <property type="term" value="F:kinase activity"/>
    <property type="evidence" value="ECO:0007669"/>
    <property type="project" value="UniProtKB-KW"/>
</dbReference>
<protein>
    <submittedName>
        <fullName evidence="3">Aminoglycoside 3 -phosphotransferase choline kinase protein</fullName>
    </submittedName>
</protein>
<evidence type="ECO:0000259" key="2">
    <source>
        <dbReference type="Pfam" id="PF01636"/>
    </source>
</evidence>
<dbReference type="PANTHER" id="PTHR21310">
    <property type="entry name" value="AMINOGLYCOSIDE PHOSPHOTRANSFERASE-RELATED-RELATED"/>
    <property type="match status" value="1"/>
</dbReference>
<gene>
    <name evidence="3" type="ORF">F53441_14468</name>
</gene>